<protein>
    <submittedName>
        <fullName evidence="1">Uncharacterized protein</fullName>
    </submittedName>
</protein>
<proteinExistence type="predicted"/>
<evidence type="ECO:0000313" key="2">
    <source>
        <dbReference type="Proteomes" id="UP000479000"/>
    </source>
</evidence>
<name>A0A6H5H5Q5_9HEMI</name>
<organism evidence="1 2">
    <name type="scientific">Nesidiocoris tenuis</name>
    <dbReference type="NCBI Taxonomy" id="355587"/>
    <lineage>
        <taxon>Eukaryota</taxon>
        <taxon>Metazoa</taxon>
        <taxon>Ecdysozoa</taxon>
        <taxon>Arthropoda</taxon>
        <taxon>Hexapoda</taxon>
        <taxon>Insecta</taxon>
        <taxon>Pterygota</taxon>
        <taxon>Neoptera</taxon>
        <taxon>Paraneoptera</taxon>
        <taxon>Hemiptera</taxon>
        <taxon>Heteroptera</taxon>
        <taxon>Panheteroptera</taxon>
        <taxon>Cimicomorpha</taxon>
        <taxon>Miridae</taxon>
        <taxon>Dicyphina</taxon>
        <taxon>Nesidiocoris</taxon>
    </lineage>
</organism>
<reference evidence="1 2" key="1">
    <citation type="submission" date="2020-02" db="EMBL/GenBank/DDBJ databases">
        <authorList>
            <person name="Ferguson B K."/>
        </authorList>
    </citation>
    <scope>NUCLEOTIDE SEQUENCE [LARGE SCALE GENOMIC DNA]</scope>
</reference>
<evidence type="ECO:0000313" key="1">
    <source>
        <dbReference type="EMBL" id="CAB0010879.1"/>
    </source>
</evidence>
<gene>
    <name evidence="1" type="ORF">NTEN_LOCUS15872</name>
</gene>
<dbReference type="Proteomes" id="UP000479000">
    <property type="component" value="Unassembled WGS sequence"/>
</dbReference>
<sequence length="66" mass="7570">MFRQPPISISARDVSTMPIILPEFSLGRRVLADRLFLSEENYPVSFLRNNGGEIHLIKLSLVIRMN</sequence>
<feature type="non-terminal residue" evidence="1">
    <location>
        <position position="66"/>
    </location>
</feature>
<dbReference type="EMBL" id="CADCXU010023382">
    <property type="protein sequence ID" value="CAB0010879.1"/>
    <property type="molecule type" value="Genomic_DNA"/>
</dbReference>
<accession>A0A6H5H5Q5</accession>
<keyword evidence="2" id="KW-1185">Reference proteome</keyword>
<dbReference type="AlphaFoldDB" id="A0A6H5H5Q5"/>